<dbReference type="STRING" id="442562.Rumeso_03389"/>
<gene>
    <name evidence="2" type="ORF">Rumeso_03389</name>
</gene>
<dbReference type="InterPro" id="IPR053521">
    <property type="entry name" value="McjB-like"/>
</dbReference>
<sequence length="146" mass="15870">MARPLRRALRLGPRAWPDLLRAVLELALARWRLGRHPSRELIRHSQRPLPTSRAVPADPSAVVDRVALAVGRVAAHVPWRADCFVQALAAQAWLARAGLASDIHIGVRQDRAPGFEAHAWLTQSGRVVTGGEVGGFVPLVTPDTPV</sequence>
<protein>
    <recommendedName>
        <fullName evidence="1">Microcin J25-processing protein McjB C-terminal domain-containing protein</fullName>
    </recommendedName>
</protein>
<feature type="domain" description="Microcin J25-processing protein McjB C-terminal" evidence="1">
    <location>
        <begin position="24"/>
        <end position="140"/>
    </location>
</feature>
<accession>A0A017HL57</accession>
<dbReference type="Proteomes" id="UP000019666">
    <property type="component" value="Unassembled WGS sequence"/>
</dbReference>
<proteinExistence type="predicted"/>
<reference evidence="2 3" key="1">
    <citation type="submission" date="2013-02" db="EMBL/GenBank/DDBJ databases">
        <authorList>
            <person name="Fiebig A."/>
            <person name="Goeker M."/>
            <person name="Klenk H.-P.P."/>
        </authorList>
    </citation>
    <scope>NUCLEOTIDE SEQUENCE [LARGE SCALE GENOMIC DNA]</scope>
    <source>
        <strain evidence="2 3">DSM 19309</strain>
    </source>
</reference>
<name>A0A017HL57_9RHOB</name>
<dbReference type="Pfam" id="PF13471">
    <property type="entry name" value="Transglut_core3"/>
    <property type="match status" value="1"/>
</dbReference>
<evidence type="ECO:0000313" key="3">
    <source>
        <dbReference type="Proteomes" id="UP000019666"/>
    </source>
</evidence>
<dbReference type="AlphaFoldDB" id="A0A017HL57"/>
<dbReference type="RefSeq" id="WP_051521158.1">
    <property type="nucleotide sequence ID" value="NZ_KK088564.1"/>
</dbReference>
<dbReference type="HOGENOM" id="CLU_129168_2_1_5"/>
<dbReference type="InterPro" id="IPR032708">
    <property type="entry name" value="McjB_C"/>
</dbReference>
<evidence type="ECO:0000259" key="1">
    <source>
        <dbReference type="Pfam" id="PF13471"/>
    </source>
</evidence>
<dbReference type="EMBL" id="AOSK01000094">
    <property type="protein sequence ID" value="EYD75061.1"/>
    <property type="molecule type" value="Genomic_DNA"/>
</dbReference>
<dbReference type="OrthoDB" id="3790432at2"/>
<keyword evidence="3" id="KW-1185">Reference proteome</keyword>
<organism evidence="2 3">
    <name type="scientific">Rubellimicrobium mesophilum DSM 19309</name>
    <dbReference type="NCBI Taxonomy" id="442562"/>
    <lineage>
        <taxon>Bacteria</taxon>
        <taxon>Pseudomonadati</taxon>
        <taxon>Pseudomonadota</taxon>
        <taxon>Alphaproteobacteria</taxon>
        <taxon>Rhodobacterales</taxon>
        <taxon>Roseobacteraceae</taxon>
        <taxon>Rubellimicrobium</taxon>
    </lineage>
</organism>
<comment type="caution">
    <text evidence="2">The sequence shown here is derived from an EMBL/GenBank/DDBJ whole genome shotgun (WGS) entry which is preliminary data.</text>
</comment>
<dbReference type="NCBIfam" id="NF033537">
    <property type="entry name" value="lasso_biosyn_B2"/>
    <property type="match status" value="1"/>
</dbReference>
<evidence type="ECO:0000313" key="2">
    <source>
        <dbReference type="EMBL" id="EYD75061.1"/>
    </source>
</evidence>